<evidence type="ECO:0000256" key="1">
    <source>
        <dbReference type="ARBA" id="ARBA00004496"/>
    </source>
</evidence>
<dbReference type="Pfam" id="PF01205">
    <property type="entry name" value="Impact_N"/>
    <property type="match status" value="1"/>
</dbReference>
<organism evidence="8 9">
    <name type="scientific">Malassezia japonica</name>
    <dbReference type="NCBI Taxonomy" id="223818"/>
    <lineage>
        <taxon>Eukaryota</taxon>
        <taxon>Fungi</taxon>
        <taxon>Dikarya</taxon>
        <taxon>Basidiomycota</taxon>
        <taxon>Ustilaginomycotina</taxon>
        <taxon>Malasseziomycetes</taxon>
        <taxon>Malasseziales</taxon>
        <taxon>Malasseziaceae</taxon>
        <taxon>Malassezia</taxon>
    </lineage>
</organism>
<dbReference type="GeneID" id="85227094"/>
<keyword evidence="3" id="KW-0963">Cytoplasm</keyword>
<comment type="similarity">
    <text evidence="2">Belongs to the IMPACT family.</text>
</comment>
<evidence type="ECO:0000256" key="5">
    <source>
        <dbReference type="ARBA" id="ARBA00022845"/>
    </source>
</evidence>
<dbReference type="SUPFAM" id="SSF54495">
    <property type="entry name" value="UBC-like"/>
    <property type="match status" value="1"/>
</dbReference>
<proteinExistence type="inferred from homology"/>
<evidence type="ECO:0000313" key="9">
    <source>
        <dbReference type="Proteomes" id="UP001217754"/>
    </source>
</evidence>
<gene>
    <name evidence="8" type="ORF">MJAP1_003443</name>
</gene>
<dbReference type="InterPro" id="IPR006575">
    <property type="entry name" value="RWD_dom"/>
</dbReference>
<dbReference type="Gene3D" id="3.10.110.10">
    <property type="entry name" value="Ubiquitin Conjugating Enzyme"/>
    <property type="match status" value="1"/>
</dbReference>
<dbReference type="Pfam" id="PF05773">
    <property type="entry name" value="RWD"/>
    <property type="match status" value="1"/>
</dbReference>
<evidence type="ECO:0000313" key="8">
    <source>
        <dbReference type="EMBL" id="WFD40457.1"/>
    </source>
</evidence>
<evidence type="ECO:0000256" key="2">
    <source>
        <dbReference type="ARBA" id="ARBA00007665"/>
    </source>
</evidence>
<dbReference type="SUPFAM" id="SSF54211">
    <property type="entry name" value="Ribosomal protein S5 domain 2-like"/>
    <property type="match status" value="1"/>
</dbReference>
<evidence type="ECO:0000259" key="7">
    <source>
        <dbReference type="PROSITE" id="PS50908"/>
    </source>
</evidence>
<dbReference type="RefSeq" id="XP_060123354.1">
    <property type="nucleotide sequence ID" value="XM_060267371.1"/>
</dbReference>
<dbReference type="InterPro" id="IPR020568">
    <property type="entry name" value="Ribosomal_Su5_D2-typ_SF"/>
</dbReference>
<evidence type="ECO:0000256" key="3">
    <source>
        <dbReference type="ARBA" id="ARBA00022490"/>
    </source>
</evidence>
<keyword evidence="9" id="KW-1185">Reference proteome</keyword>
<evidence type="ECO:0000256" key="6">
    <source>
        <dbReference type="ARBA" id="ARBA00023016"/>
    </source>
</evidence>
<dbReference type="InterPro" id="IPR036956">
    <property type="entry name" value="Impact_N_sf"/>
</dbReference>
<evidence type="ECO:0000256" key="4">
    <source>
        <dbReference type="ARBA" id="ARBA00022491"/>
    </source>
</evidence>
<dbReference type="PANTHER" id="PTHR16301:SF25">
    <property type="entry name" value="PROTEIN IMPACT"/>
    <property type="match status" value="1"/>
</dbReference>
<dbReference type="GO" id="GO:0006446">
    <property type="term" value="P:regulation of translational initiation"/>
    <property type="evidence" value="ECO:0007669"/>
    <property type="project" value="TreeGrafter"/>
</dbReference>
<feature type="domain" description="RWD" evidence="7">
    <location>
        <begin position="32"/>
        <end position="143"/>
    </location>
</feature>
<dbReference type="InterPro" id="IPR023582">
    <property type="entry name" value="Impact"/>
</dbReference>
<dbReference type="GO" id="GO:0005737">
    <property type="term" value="C:cytoplasm"/>
    <property type="evidence" value="ECO:0007669"/>
    <property type="project" value="UniProtKB-SubCell"/>
</dbReference>
<dbReference type="InterPro" id="IPR001498">
    <property type="entry name" value="Impact_N"/>
</dbReference>
<dbReference type="AlphaFoldDB" id="A0AAF0F4M3"/>
<dbReference type="Gene3D" id="3.30.230.30">
    <property type="entry name" value="Impact, N-terminal domain"/>
    <property type="match status" value="1"/>
</dbReference>
<dbReference type="PROSITE" id="PS50908">
    <property type="entry name" value="RWD"/>
    <property type="match status" value="1"/>
</dbReference>
<protein>
    <recommendedName>
        <fullName evidence="7">RWD domain-containing protein</fullName>
    </recommendedName>
</protein>
<keyword evidence="5" id="KW-0810">Translation regulation</keyword>
<comment type="subcellular location">
    <subcellularLocation>
        <location evidence="1">Cytoplasm</location>
    </subcellularLocation>
</comment>
<dbReference type="PANTHER" id="PTHR16301">
    <property type="entry name" value="IMPACT-RELATED"/>
    <property type="match status" value="1"/>
</dbReference>
<reference evidence="8" key="1">
    <citation type="submission" date="2023-03" db="EMBL/GenBank/DDBJ databases">
        <title>Mating type loci evolution in Malassezia.</title>
        <authorList>
            <person name="Coelho M.A."/>
        </authorList>
    </citation>
    <scope>NUCLEOTIDE SEQUENCE</scope>
    <source>
        <strain evidence="8">CBS 9431</strain>
    </source>
</reference>
<dbReference type="Proteomes" id="UP001217754">
    <property type="component" value="Chromosome 6"/>
</dbReference>
<name>A0AAF0F4M3_9BASI</name>
<dbReference type="InterPro" id="IPR016135">
    <property type="entry name" value="UBQ-conjugating_enzyme/RWD"/>
</dbReference>
<sequence length="212" mass="23567">MDESVAALIARLADANLYTSEKDADMADRFSQELLAIQSIYGEDELELQESPDDASNQDTRLLLRVSLPMSDAKVVVRILIQLPPGYPDADVPPKFKLLNKYIGRFGADASVQQFVAAVFQTESENEVEWTVTTTAKRQPVGASHTSYRFWYVHHGNHQDLENVLVVVTRWYGGVLLGPDRFKHINRAARDALTRAGLVDAPAGANSRVAKR</sequence>
<accession>A0AAF0F4M3</accession>
<dbReference type="EMBL" id="CP119963">
    <property type="protein sequence ID" value="WFD40457.1"/>
    <property type="molecule type" value="Genomic_DNA"/>
</dbReference>
<keyword evidence="4" id="KW-0678">Repressor</keyword>
<keyword evidence="6" id="KW-0346">Stress response</keyword>
<dbReference type="GO" id="GO:0140469">
    <property type="term" value="P:GCN2-mediated signaling"/>
    <property type="evidence" value="ECO:0007669"/>
    <property type="project" value="TreeGrafter"/>
</dbReference>